<keyword evidence="13 19" id="KW-0460">Magnesium</keyword>
<evidence type="ECO:0000256" key="17">
    <source>
        <dbReference type="PIRNR" id="PIRNR038895"/>
    </source>
</evidence>
<protein>
    <recommendedName>
        <fullName evidence="17">Folylpolyglutamate synthase</fullName>
        <ecNumber evidence="17">6.3.2.17</ecNumber>
    </recommendedName>
    <alternativeName>
        <fullName evidence="17">Folylpoly-gamma-glutamate synthetase</fullName>
    </alternativeName>
    <alternativeName>
        <fullName evidence="17">Tetrahydrofolylpolyglutamate synthase</fullName>
    </alternativeName>
</protein>
<feature type="binding site" evidence="18">
    <location>
        <position position="345"/>
    </location>
    <ligand>
        <name>ATP</name>
        <dbReference type="ChEBI" id="CHEBI:30616"/>
    </ligand>
</feature>
<evidence type="ECO:0000256" key="12">
    <source>
        <dbReference type="ARBA" id="ARBA00022840"/>
    </source>
</evidence>
<proteinExistence type="inferred from homology"/>
<evidence type="ECO:0000256" key="18">
    <source>
        <dbReference type="PIRSR" id="PIRSR038895-1"/>
    </source>
</evidence>
<dbReference type="InterPro" id="IPR001645">
    <property type="entry name" value="Folylpolyglutamate_synth"/>
</dbReference>
<keyword evidence="15" id="KW-0472">Membrane</keyword>
<dbReference type="GO" id="GO:0005759">
    <property type="term" value="C:mitochondrial matrix"/>
    <property type="evidence" value="ECO:0007669"/>
    <property type="project" value="UniProtKB-SubCell"/>
</dbReference>
<dbReference type="PANTHER" id="PTHR11136:SF5">
    <property type="entry name" value="FOLYLPOLYGLUTAMATE SYNTHASE, MITOCHONDRIAL"/>
    <property type="match status" value="1"/>
</dbReference>
<evidence type="ECO:0000256" key="5">
    <source>
        <dbReference type="ARBA" id="ARBA00008276"/>
    </source>
</evidence>
<comment type="caution">
    <text evidence="20">The sequence shown here is derived from an EMBL/GenBank/DDBJ whole genome shotgun (WGS) entry which is preliminary data.</text>
</comment>
<dbReference type="GO" id="GO:0005829">
    <property type="term" value="C:cytosol"/>
    <property type="evidence" value="ECO:0007669"/>
    <property type="project" value="TreeGrafter"/>
</dbReference>
<dbReference type="GO" id="GO:0046872">
    <property type="term" value="F:metal ion binding"/>
    <property type="evidence" value="ECO:0007669"/>
    <property type="project" value="UniProtKB-KW"/>
</dbReference>
<keyword evidence="6" id="KW-0963">Cytoplasm</keyword>
<dbReference type="AlphaFoldDB" id="A0A9N8WDW5"/>
<keyword evidence="12 18" id="KW-0067">ATP-binding</keyword>
<comment type="pathway">
    <text evidence="4 17">Cofactor biosynthesis; tetrahydrofolylpolyglutamate biosynthesis.</text>
</comment>
<evidence type="ECO:0000256" key="7">
    <source>
        <dbReference type="ARBA" id="ARBA00022563"/>
    </source>
</evidence>
<evidence type="ECO:0000313" key="20">
    <source>
        <dbReference type="EMBL" id="CAG8483256.1"/>
    </source>
</evidence>
<comment type="catalytic activity">
    <reaction evidence="16 17">
        <text>(6S)-5,6,7,8-tetrahydrofolyl-(gamma-L-Glu)(n) + L-glutamate + ATP = (6S)-5,6,7,8-tetrahydrofolyl-(gamma-L-Glu)(n+1) + ADP + phosphate + H(+)</text>
        <dbReference type="Rhea" id="RHEA:10580"/>
        <dbReference type="Rhea" id="RHEA-COMP:14738"/>
        <dbReference type="Rhea" id="RHEA-COMP:14740"/>
        <dbReference type="ChEBI" id="CHEBI:15378"/>
        <dbReference type="ChEBI" id="CHEBI:29985"/>
        <dbReference type="ChEBI" id="CHEBI:30616"/>
        <dbReference type="ChEBI" id="CHEBI:43474"/>
        <dbReference type="ChEBI" id="CHEBI:141005"/>
        <dbReference type="ChEBI" id="CHEBI:456216"/>
        <dbReference type="EC" id="6.3.2.17"/>
    </reaction>
</comment>
<keyword evidence="8 17" id="KW-0436">Ligase</keyword>
<feature type="binding site" evidence="19">
    <location>
        <position position="229"/>
    </location>
    <ligand>
        <name>Mg(2+)</name>
        <dbReference type="ChEBI" id="CHEBI:18420"/>
        <label>1</label>
    </ligand>
</feature>
<dbReference type="InterPro" id="IPR036565">
    <property type="entry name" value="Mur-like_cat_sf"/>
</dbReference>
<dbReference type="PROSITE" id="PS01011">
    <property type="entry name" value="FOLYLPOLYGLU_SYNT_1"/>
    <property type="match status" value="1"/>
</dbReference>
<dbReference type="Proteomes" id="UP000789572">
    <property type="component" value="Unassembled WGS sequence"/>
</dbReference>
<feature type="binding site" evidence="19">
    <location>
        <position position="123"/>
    </location>
    <ligand>
        <name>Mg(2+)</name>
        <dbReference type="ChEBI" id="CHEBI:18420"/>
        <label>1</label>
    </ligand>
</feature>
<keyword evidence="7 17" id="KW-0554">One-carbon metabolism</keyword>
<evidence type="ECO:0000256" key="9">
    <source>
        <dbReference type="ARBA" id="ARBA00022723"/>
    </source>
</evidence>
<comment type="subcellular location">
    <subcellularLocation>
        <location evidence="3">Cytoplasm</location>
    </subcellularLocation>
    <subcellularLocation>
        <location evidence="1">Mitochondrion inner membrane</location>
    </subcellularLocation>
    <subcellularLocation>
        <location evidence="2">Mitochondrion matrix</location>
    </subcellularLocation>
</comment>
<keyword evidence="21" id="KW-1185">Reference proteome</keyword>
<evidence type="ECO:0000256" key="11">
    <source>
        <dbReference type="ARBA" id="ARBA00022792"/>
    </source>
</evidence>
<evidence type="ECO:0000256" key="8">
    <source>
        <dbReference type="ARBA" id="ARBA00022598"/>
    </source>
</evidence>
<evidence type="ECO:0000256" key="2">
    <source>
        <dbReference type="ARBA" id="ARBA00004305"/>
    </source>
</evidence>
<dbReference type="InterPro" id="IPR036615">
    <property type="entry name" value="Mur_ligase_C_dom_sf"/>
</dbReference>
<evidence type="ECO:0000256" key="3">
    <source>
        <dbReference type="ARBA" id="ARBA00004496"/>
    </source>
</evidence>
<dbReference type="OrthoDB" id="5212574at2759"/>
<sequence length="525" mass="59305">MPHVRADFKHLIFKTYFSVSATKRMEKSYEKAIEFLGTLKTNASVLESIRQSGGKLNDRSLPEMREYCRRIGYEVSRDFDKLNIIHISGTKGKGSVCMFTESILGNLTHMDGMPRLRFGTYTSPHLRSVRERIRIDGKKLNKEDFTNYCFEVYERLNKAEAANPGMLIDDIPIGTPEYFRFLTLLAFHTFMRKKVDVAIIEVGIGGAYDPTNVIEKPIVCGVASLGYEHQSLLGHTLASIAWNKGGIFKHGVPAITVEQQTEAMKVLIKRAEDIKAPLKQVQPLTKESLHGATLGLPGDHQFANAALAIELCRVWLQRCHNIRISEQNPPKEFMKGLQSAHYPGRGHIVKDQRYPKITWFLDGAHTAESVKACARWFGDVTDQDAGSNETTDRILLFSCTKDRIGQPMLEELGLIHQKNRFHHAIFCTNLPSLTNNYNIDLHHNTVEDDPTLKLQHMMAEKWKGLVIKPKNTGHTCDTHVLPTIEDAINWITEYNKRTDASLQVLVTGSLHLIGGFMAILEIDVD</sequence>
<keyword evidence="14" id="KW-0496">Mitochondrion</keyword>
<dbReference type="InterPro" id="IPR018109">
    <property type="entry name" value="Folylpolyglutamate_synth_CS"/>
</dbReference>
<name>A0A9N8WDW5_9GLOM</name>
<reference evidence="20" key="1">
    <citation type="submission" date="2021-06" db="EMBL/GenBank/DDBJ databases">
        <authorList>
            <person name="Kallberg Y."/>
            <person name="Tangrot J."/>
            <person name="Rosling A."/>
        </authorList>
    </citation>
    <scope>NUCLEOTIDE SEQUENCE</scope>
    <source>
        <strain evidence="20">IA702</strain>
    </source>
</reference>
<keyword evidence="10 18" id="KW-0547">Nucleotide-binding</keyword>
<evidence type="ECO:0000256" key="4">
    <source>
        <dbReference type="ARBA" id="ARBA00005150"/>
    </source>
</evidence>
<feature type="binding site" evidence="19">
    <location>
        <position position="201"/>
    </location>
    <ligand>
        <name>Mg(2+)</name>
        <dbReference type="ChEBI" id="CHEBI:18420"/>
        <label>1</label>
    </ligand>
</feature>
<evidence type="ECO:0000256" key="13">
    <source>
        <dbReference type="ARBA" id="ARBA00022842"/>
    </source>
</evidence>
<dbReference type="GO" id="GO:0006730">
    <property type="term" value="P:one-carbon metabolic process"/>
    <property type="evidence" value="ECO:0007669"/>
    <property type="project" value="UniProtKB-KW"/>
</dbReference>
<keyword evidence="9 19" id="KW-0479">Metal-binding</keyword>
<evidence type="ECO:0000313" key="21">
    <source>
        <dbReference type="Proteomes" id="UP000789572"/>
    </source>
</evidence>
<feature type="binding site" evidence="18">
    <location>
        <position position="362"/>
    </location>
    <ligand>
        <name>ATP</name>
        <dbReference type="ChEBI" id="CHEBI:30616"/>
    </ligand>
</feature>
<evidence type="ECO:0000256" key="15">
    <source>
        <dbReference type="ARBA" id="ARBA00023136"/>
    </source>
</evidence>
<comment type="similarity">
    <text evidence="5 17">Belongs to the folylpolyglutamate synthase family.</text>
</comment>
<evidence type="ECO:0000256" key="10">
    <source>
        <dbReference type="ARBA" id="ARBA00022741"/>
    </source>
</evidence>
<dbReference type="EC" id="6.3.2.17" evidence="17"/>
<comment type="function">
    <text evidence="17">Catalyzes conversion of folates to polyglutamate derivatives allowing concentration of folate compounds in the cell and the intracellular retention of these cofactors, which are important substrates for most of the folate-dependent enzymes that are involved in one-carbon transfer reactions involved in purine, pyrimidine and amino acid synthesis.</text>
</comment>
<dbReference type="PROSITE" id="PS01012">
    <property type="entry name" value="FOLYLPOLYGLU_SYNT_2"/>
    <property type="match status" value="1"/>
</dbReference>
<evidence type="ECO:0000256" key="19">
    <source>
        <dbReference type="PIRSR" id="PIRSR038895-2"/>
    </source>
</evidence>
<comment type="cofactor">
    <cofactor evidence="17">
        <name>a monovalent cation</name>
        <dbReference type="ChEBI" id="CHEBI:60242"/>
    </cofactor>
    <text evidence="17">A monovalent cation.</text>
</comment>
<evidence type="ECO:0000256" key="1">
    <source>
        <dbReference type="ARBA" id="ARBA00004273"/>
    </source>
</evidence>
<evidence type="ECO:0000256" key="6">
    <source>
        <dbReference type="ARBA" id="ARBA00022490"/>
    </source>
</evidence>
<dbReference type="NCBIfam" id="TIGR01499">
    <property type="entry name" value="folC"/>
    <property type="match status" value="1"/>
</dbReference>
<dbReference type="SUPFAM" id="SSF53244">
    <property type="entry name" value="MurD-like peptide ligases, peptide-binding domain"/>
    <property type="match status" value="1"/>
</dbReference>
<evidence type="ECO:0000256" key="16">
    <source>
        <dbReference type="ARBA" id="ARBA00047493"/>
    </source>
</evidence>
<organism evidence="20 21">
    <name type="scientific">Paraglomus occultum</name>
    <dbReference type="NCBI Taxonomy" id="144539"/>
    <lineage>
        <taxon>Eukaryota</taxon>
        <taxon>Fungi</taxon>
        <taxon>Fungi incertae sedis</taxon>
        <taxon>Mucoromycota</taxon>
        <taxon>Glomeromycotina</taxon>
        <taxon>Glomeromycetes</taxon>
        <taxon>Paraglomerales</taxon>
        <taxon>Paraglomeraceae</taxon>
        <taxon>Paraglomus</taxon>
    </lineage>
</organism>
<dbReference type="Gene3D" id="3.90.190.20">
    <property type="entry name" value="Mur ligase, C-terminal domain"/>
    <property type="match status" value="1"/>
</dbReference>
<evidence type="ECO:0000256" key="14">
    <source>
        <dbReference type="ARBA" id="ARBA00023128"/>
    </source>
</evidence>
<keyword evidence="11" id="KW-0999">Mitochondrion inner membrane</keyword>
<dbReference type="GO" id="GO:0005743">
    <property type="term" value="C:mitochondrial inner membrane"/>
    <property type="evidence" value="ECO:0007669"/>
    <property type="project" value="UniProtKB-SubCell"/>
</dbReference>
<dbReference type="EMBL" id="CAJVPJ010000133">
    <property type="protein sequence ID" value="CAG8483256.1"/>
    <property type="molecule type" value="Genomic_DNA"/>
</dbReference>
<dbReference type="SUPFAM" id="SSF53623">
    <property type="entry name" value="MurD-like peptide ligases, catalytic domain"/>
    <property type="match status" value="1"/>
</dbReference>
<dbReference type="PANTHER" id="PTHR11136">
    <property type="entry name" value="FOLYLPOLYGLUTAMATE SYNTHASE-RELATED"/>
    <property type="match status" value="1"/>
</dbReference>
<dbReference type="InterPro" id="IPR023600">
    <property type="entry name" value="Folylpolyglutamate_synth_euk"/>
</dbReference>
<dbReference type="GO" id="GO:0004326">
    <property type="term" value="F:tetrahydrofolylpolyglutamate synthase activity"/>
    <property type="evidence" value="ECO:0007669"/>
    <property type="project" value="UniProtKB-EC"/>
</dbReference>
<dbReference type="GO" id="GO:0005524">
    <property type="term" value="F:ATP binding"/>
    <property type="evidence" value="ECO:0007669"/>
    <property type="project" value="UniProtKB-KW"/>
</dbReference>
<accession>A0A9N8WDW5</accession>
<dbReference type="PIRSF" id="PIRSF038895">
    <property type="entry name" value="FPGS"/>
    <property type="match status" value="1"/>
</dbReference>
<gene>
    <name evidence="20" type="ORF">POCULU_LOCUS1666</name>
</gene>
<dbReference type="Gene3D" id="3.40.1190.10">
    <property type="entry name" value="Mur-like, catalytic domain"/>
    <property type="match status" value="1"/>
</dbReference>